<proteinExistence type="predicted"/>
<protein>
    <submittedName>
        <fullName evidence="2">STAS domain-containing protein</fullName>
    </submittedName>
</protein>
<evidence type="ECO:0000259" key="1">
    <source>
        <dbReference type="PROSITE" id="PS50801"/>
    </source>
</evidence>
<dbReference type="PROSITE" id="PS50801">
    <property type="entry name" value="STAS"/>
    <property type="match status" value="1"/>
</dbReference>
<dbReference type="SUPFAM" id="SSF52091">
    <property type="entry name" value="SpoIIaa-like"/>
    <property type="match status" value="1"/>
</dbReference>
<dbReference type="Gene3D" id="3.30.750.24">
    <property type="entry name" value="STAS domain"/>
    <property type="match status" value="1"/>
</dbReference>
<dbReference type="EMBL" id="CP140153">
    <property type="protein sequence ID" value="WQH15558.1"/>
    <property type="molecule type" value="Genomic_DNA"/>
</dbReference>
<keyword evidence="3" id="KW-1185">Reference proteome</keyword>
<dbReference type="CDD" id="cd07043">
    <property type="entry name" value="STAS_anti-anti-sigma_factors"/>
    <property type="match status" value="1"/>
</dbReference>
<dbReference type="Pfam" id="PF13466">
    <property type="entry name" value="STAS_2"/>
    <property type="match status" value="1"/>
</dbReference>
<feature type="domain" description="STAS" evidence="1">
    <location>
        <begin position="18"/>
        <end position="107"/>
    </location>
</feature>
<dbReference type="InterPro" id="IPR002645">
    <property type="entry name" value="STAS_dom"/>
</dbReference>
<reference evidence="2 3" key="1">
    <citation type="submission" date="2023-11" db="EMBL/GenBank/DDBJ databases">
        <title>MicrobeMod: A computational toolkit for identifying prokaryotic methylation and restriction-modification with nanopore sequencing.</title>
        <authorList>
            <person name="Crits-Christoph A."/>
            <person name="Kang S.C."/>
            <person name="Lee H."/>
            <person name="Ostrov N."/>
        </authorList>
    </citation>
    <scope>NUCLEOTIDE SEQUENCE [LARGE SCALE GENOMIC DNA]</scope>
    <source>
        <strain evidence="2 3">ATCC 49870</strain>
    </source>
</reference>
<organism evidence="2 3">
    <name type="scientific">Guyparkeria halophila</name>
    <dbReference type="NCBI Taxonomy" id="47960"/>
    <lineage>
        <taxon>Bacteria</taxon>
        <taxon>Pseudomonadati</taxon>
        <taxon>Pseudomonadota</taxon>
        <taxon>Gammaproteobacteria</taxon>
        <taxon>Chromatiales</taxon>
        <taxon>Thioalkalibacteraceae</taxon>
        <taxon>Guyparkeria</taxon>
    </lineage>
</organism>
<accession>A0ABZ0YUY4</accession>
<dbReference type="InterPro" id="IPR058548">
    <property type="entry name" value="MlaB-like_STAS"/>
</dbReference>
<evidence type="ECO:0000313" key="3">
    <source>
        <dbReference type="Proteomes" id="UP001327459"/>
    </source>
</evidence>
<gene>
    <name evidence="2" type="ORF">SR882_07240</name>
</gene>
<dbReference type="Proteomes" id="UP001327459">
    <property type="component" value="Chromosome"/>
</dbReference>
<evidence type="ECO:0000313" key="2">
    <source>
        <dbReference type="EMBL" id="WQH15558.1"/>
    </source>
</evidence>
<name>A0ABZ0YUY4_9GAMM</name>
<sequence>MKTAAAERGWSLRVEPGVIRVSGSLLRAELDRQPGDLPADAVGPTVDVHLGQVGRIDTAGLAWLAAIQADAEAKGIRLRYTHAPQAMRQMLAVYGLEGLMPVDSGLD</sequence>
<dbReference type="RefSeq" id="WP_322520586.1">
    <property type="nucleotide sequence ID" value="NZ_CP140153.1"/>
</dbReference>
<dbReference type="InterPro" id="IPR036513">
    <property type="entry name" value="STAS_dom_sf"/>
</dbReference>